<name>A0A7J8K8B6_ROUAE</name>
<evidence type="ECO:0000313" key="3">
    <source>
        <dbReference type="Proteomes" id="UP000593571"/>
    </source>
</evidence>
<accession>A0A7J8K8B6</accession>
<dbReference type="PANTHER" id="PTHR22145">
    <property type="entry name" value="SI:CH211-266K22.6"/>
    <property type="match status" value="1"/>
</dbReference>
<dbReference type="Proteomes" id="UP000593571">
    <property type="component" value="Unassembled WGS sequence"/>
</dbReference>
<comment type="caution">
    <text evidence="2">The sequence shown here is derived from an EMBL/GenBank/DDBJ whole genome shotgun (WGS) entry which is preliminary data.</text>
</comment>
<evidence type="ECO:0000256" key="1">
    <source>
        <dbReference type="SAM" id="MobiDB-lite"/>
    </source>
</evidence>
<dbReference type="InterPro" id="IPR029266">
    <property type="entry name" value="FAM217"/>
</dbReference>
<evidence type="ECO:0000313" key="2">
    <source>
        <dbReference type="EMBL" id="KAF6505078.1"/>
    </source>
</evidence>
<proteinExistence type="predicted"/>
<feature type="compositionally biased region" description="Polar residues" evidence="1">
    <location>
        <begin position="231"/>
        <end position="254"/>
    </location>
</feature>
<dbReference type="Pfam" id="PF15344">
    <property type="entry name" value="FAM217"/>
    <property type="match status" value="1"/>
</dbReference>
<sequence length="417" mass="47260">MGRRNGENCGTNLRVSNISHENLSHWILDSEAPVPENKNLPPRRDVEAGGKINKSHSEIPVEQLMLELNLSEHAHKRTQNSNQGLFQFWSYPLNEGSTMETRISIVEENLTDESDLSENEKANDTLLSYFKKMDLNLKPETIENVEESFTEEPSEVFPYPDFLPPPFNTLDLHKLALSKSETWKGTVDSPESCIEHLITRLLEMERLQHTTIQKERPRLQTTFCTPAVTDRPSSSKTVSKMRQPKLSDSVSLQPTCVDKSKEKRKTNSGSCKLEQNASKWNWGNAGKDKWNSRPPSLKSSSTTKQLTATYDDFKNPKISILNPCQEFSTKPTAAQTTQSLVKVASTRSCLPSKSPIPVSPIPLSFPENQREEIKAPRTKKKLYQKNTVLNRPFYIQKLNCLSPSFIAKDTCSPLEQK</sequence>
<keyword evidence="3" id="KW-1185">Reference proteome</keyword>
<feature type="compositionally biased region" description="Polar residues" evidence="1">
    <location>
        <begin position="267"/>
        <end position="281"/>
    </location>
</feature>
<dbReference type="AlphaFoldDB" id="A0A7J8K8B6"/>
<dbReference type="PANTHER" id="PTHR22145:SF4">
    <property type="entry name" value="PROTEIN FAM217A"/>
    <property type="match status" value="1"/>
</dbReference>
<reference evidence="2 3" key="1">
    <citation type="journal article" date="2020" name="Nature">
        <title>Six reference-quality genomes reveal evolution of bat adaptations.</title>
        <authorList>
            <person name="Jebb D."/>
            <person name="Huang Z."/>
            <person name="Pippel M."/>
            <person name="Hughes G.M."/>
            <person name="Lavrichenko K."/>
            <person name="Devanna P."/>
            <person name="Winkler S."/>
            <person name="Jermiin L.S."/>
            <person name="Skirmuntt E.C."/>
            <person name="Katzourakis A."/>
            <person name="Burkitt-Gray L."/>
            <person name="Ray D.A."/>
            <person name="Sullivan K.A.M."/>
            <person name="Roscito J.G."/>
            <person name="Kirilenko B.M."/>
            <person name="Davalos L.M."/>
            <person name="Corthals A.P."/>
            <person name="Power M.L."/>
            <person name="Jones G."/>
            <person name="Ransome R.D."/>
            <person name="Dechmann D.K.N."/>
            <person name="Locatelli A.G."/>
            <person name="Puechmaille S.J."/>
            <person name="Fedrigo O."/>
            <person name="Jarvis E.D."/>
            <person name="Hiller M."/>
            <person name="Vernes S.C."/>
            <person name="Myers E.W."/>
            <person name="Teeling E.C."/>
        </authorList>
    </citation>
    <scope>NUCLEOTIDE SEQUENCE [LARGE SCALE GENOMIC DNA]</scope>
    <source>
        <strain evidence="2">MRouAeg1</strain>
        <tissue evidence="2">Muscle</tissue>
    </source>
</reference>
<protein>
    <submittedName>
        <fullName evidence="2">Family with sequence similarity 217 member A</fullName>
    </submittedName>
</protein>
<dbReference type="EMBL" id="JACASE010000001">
    <property type="protein sequence ID" value="KAF6505078.1"/>
    <property type="molecule type" value="Genomic_DNA"/>
</dbReference>
<feature type="region of interest" description="Disordered" evidence="1">
    <location>
        <begin position="225"/>
        <end position="303"/>
    </location>
</feature>
<organism evidence="2 3">
    <name type="scientific">Rousettus aegyptiacus</name>
    <name type="common">Egyptian fruit bat</name>
    <name type="synonym">Pteropus aegyptiacus</name>
    <dbReference type="NCBI Taxonomy" id="9407"/>
    <lineage>
        <taxon>Eukaryota</taxon>
        <taxon>Metazoa</taxon>
        <taxon>Chordata</taxon>
        <taxon>Craniata</taxon>
        <taxon>Vertebrata</taxon>
        <taxon>Euteleostomi</taxon>
        <taxon>Mammalia</taxon>
        <taxon>Eutheria</taxon>
        <taxon>Laurasiatheria</taxon>
        <taxon>Chiroptera</taxon>
        <taxon>Yinpterochiroptera</taxon>
        <taxon>Pteropodoidea</taxon>
        <taxon>Pteropodidae</taxon>
        <taxon>Rousettinae</taxon>
        <taxon>Rousettus</taxon>
    </lineage>
</organism>
<gene>
    <name evidence="2" type="ORF">HJG63_004870</name>
</gene>